<proteinExistence type="predicted"/>
<reference evidence="2" key="1">
    <citation type="submission" date="2015-02" db="EMBL/GenBank/DDBJ databases">
        <title>Complete Genome Sequencing of Pandoraea vervacti NS15 sp. nov.</title>
        <authorList>
            <person name="Chan K.-G."/>
        </authorList>
    </citation>
    <scope>NUCLEOTIDE SEQUENCE [LARGE SCALE GENOMIC DNA]</scope>
    <source>
        <strain evidence="2">NS15</strain>
    </source>
</reference>
<evidence type="ECO:0000313" key="1">
    <source>
        <dbReference type="EMBL" id="AJP58943.1"/>
    </source>
</evidence>
<evidence type="ECO:0000313" key="2">
    <source>
        <dbReference type="Proteomes" id="UP000035085"/>
    </source>
</evidence>
<dbReference type="SUPFAM" id="SSF160472">
    <property type="entry name" value="NMB0513-like"/>
    <property type="match status" value="1"/>
</dbReference>
<sequence>MLMTADELDLVAFRCDGLQSIAHLYEELNVLRPNFDPIEMKNLFLWCVRELMRRGRLKFLGEGWVRDGVGPDAPLMFEDQPFEPHDLVKNGLRQPVDPSPEGVMRLIESKWPSQVRPAFNVKERGFDPLWFEKWYFVWEGEVDENRA</sequence>
<dbReference type="Proteomes" id="UP000035085">
    <property type="component" value="Chromosome"/>
</dbReference>
<gene>
    <name evidence="1" type="ORF">UC34_22375</name>
</gene>
<name>A0ABN4G100_9BURK</name>
<dbReference type="InterPro" id="IPR023138">
    <property type="entry name" value="NMB0513-like_sf"/>
</dbReference>
<dbReference type="RefSeq" id="WP_044457254.1">
    <property type="nucleotide sequence ID" value="NZ_CP010897.2"/>
</dbReference>
<keyword evidence="2" id="KW-1185">Reference proteome</keyword>
<dbReference type="EMBL" id="CP010897">
    <property type="protein sequence ID" value="AJP58943.1"/>
    <property type="molecule type" value="Genomic_DNA"/>
</dbReference>
<accession>A0ABN4G100</accession>
<organism evidence="1 2">
    <name type="scientific">Pandoraea vervacti</name>
    <dbReference type="NCBI Taxonomy" id="656178"/>
    <lineage>
        <taxon>Bacteria</taxon>
        <taxon>Pseudomonadati</taxon>
        <taxon>Pseudomonadota</taxon>
        <taxon>Betaproteobacteria</taxon>
        <taxon>Burkholderiales</taxon>
        <taxon>Burkholderiaceae</taxon>
        <taxon>Pandoraea</taxon>
    </lineage>
</organism>
<protein>
    <submittedName>
        <fullName evidence="1">Uncharacterized protein</fullName>
    </submittedName>
</protein>